<name>A0ABM1S5S8_LIMPO</name>
<sequence length="407" mass="46120">MLRAGLHDKMYRAMRKMNTTTNNFRLKSSDDGLSQYQVIFSKSNNIFTNLALEDWFYQNVDFSAIGGVLLMWCNERAVVIGRHQNPWTECSISTCERNGVAVARRNSGGGTVYHDMGNLNCSFLSPRSKYNRKTNLGIICSALRKTWNLDVCISHREDILLNKDFKISGTASKLGRNNSYHHCTVLVNVDRTLLHSVLNKDTHGIESKATESVKANVINLTEICSEVSVEHLVEAIAREYQDFYHVPVSKMCFLSLHPSETGFPGLFDMVNHFSSWKWIFGWTPSFKIHKRYLLSMDISNVTLAEPSVYTCGAQCEISLTKKISLPELEVTLTVYKGLIQKILLNPQLISDKLFHQLNELLCGTQLIVTEVSSVLEEWKKCAGNCDDKQNMEFTVICIKNLVTSAYC</sequence>
<dbReference type="InterPro" id="IPR045864">
    <property type="entry name" value="aa-tRNA-synth_II/BPL/LPL"/>
</dbReference>
<dbReference type="Pfam" id="PF21948">
    <property type="entry name" value="LplA-B_cat"/>
    <property type="match status" value="1"/>
</dbReference>
<organism evidence="4 6">
    <name type="scientific">Limulus polyphemus</name>
    <name type="common">Atlantic horseshoe crab</name>
    <dbReference type="NCBI Taxonomy" id="6850"/>
    <lineage>
        <taxon>Eukaryota</taxon>
        <taxon>Metazoa</taxon>
        <taxon>Ecdysozoa</taxon>
        <taxon>Arthropoda</taxon>
        <taxon>Chelicerata</taxon>
        <taxon>Merostomata</taxon>
        <taxon>Xiphosura</taxon>
        <taxon>Limulidae</taxon>
        <taxon>Limulus</taxon>
    </lineage>
</organism>
<dbReference type="RefSeq" id="XP_022238983.1">
    <property type="nucleotide sequence ID" value="XM_022383275.1"/>
</dbReference>
<dbReference type="GeneID" id="106457367"/>
<dbReference type="SUPFAM" id="SSF55681">
    <property type="entry name" value="Class II aaRS and biotin synthetases"/>
    <property type="match status" value="1"/>
</dbReference>
<dbReference type="Proteomes" id="UP000694941">
    <property type="component" value="Unplaced"/>
</dbReference>
<dbReference type="Gene3D" id="3.30.930.10">
    <property type="entry name" value="Bira Bifunctional Protein, Domain 2"/>
    <property type="match status" value="1"/>
</dbReference>
<evidence type="ECO:0000313" key="4">
    <source>
        <dbReference type="Proteomes" id="UP000694941"/>
    </source>
</evidence>
<keyword evidence="4" id="KW-1185">Reference proteome</keyword>
<evidence type="ECO:0000256" key="1">
    <source>
        <dbReference type="ARBA" id="ARBA00005085"/>
    </source>
</evidence>
<dbReference type="Gene3D" id="3.30.390.50">
    <property type="entry name" value="CO dehydrogenase flavoprotein, C-terminal domain"/>
    <property type="match status" value="1"/>
</dbReference>
<evidence type="ECO:0000313" key="5">
    <source>
        <dbReference type="RefSeq" id="XP_022238982.1"/>
    </source>
</evidence>
<evidence type="ECO:0000259" key="3">
    <source>
        <dbReference type="PROSITE" id="PS51733"/>
    </source>
</evidence>
<dbReference type="PROSITE" id="PS51733">
    <property type="entry name" value="BPL_LPL_CATALYTIC"/>
    <property type="match status" value="1"/>
</dbReference>
<dbReference type="PANTHER" id="PTHR12561">
    <property type="entry name" value="LIPOATE-PROTEIN LIGASE"/>
    <property type="match status" value="1"/>
</dbReference>
<proteinExistence type="inferred from homology"/>
<feature type="domain" description="BPL/LPL catalytic" evidence="3">
    <location>
        <begin position="63"/>
        <end position="248"/>
    </location>
</feature>
<comment type="pathway">
    <text evidence="1">Protein modification; protein lipoylation via exogenous pathway; protein N(6)-(lipoyl)lysine from lipoate: step 2/2.</text>
</comment>
<accession>A0ABM1S5S8</accession>
<evidence type="ECO:0000313" key="6">
    <source>
        <dbReference type="RefSeq" id="XP_022238983.1"/>
    </source>
</evidence>
<reference evidence="5 6" key="1">
    <citation type="submission" date="2025-05" db="UniProtKB">
        <authorList>
            <consortium name="RefSeq"/>
        </authorList>
    </citation>
    <scope>IDENTIFICATION</scope>
    <source>
        <tissue evidence="5 6">Muscle</tissue>
    </source>
</reference>
<protein>
    <submittedName>
        <fullName evidence="5 6">Lipoyltransferase 1, mitochondrial-like</fullName>
    </submittedName>
</protein>
<dbReference type="PANTHER" id="PTHR12561:SF3">
    <property type="entry name" value="LIPOYLTRANSFERASE 1, MITOCHONDRIAL"/>
    <property type="match status" value="1"/>
</dbReference>
<evidence type="ECO:0000256" key="2">
    <source>
        <dbReference type="ARBA" id="ARBA00008242"/>
    </source>
</evidence>
<dbReference type="InterPro" id="IPR004562">
    <property type="entry name" value="LipoylTrfase_LipoateP_Ligase"/>
</dbReference>
<comment type="similarity">
    <text evidence="2">Belongs to the LplA family.</text>
</comment>
<dbReference type="CDD" id="cd16443">
    <property type="entry name" value="LplA"/>
    <property type="match status" value="1"/>
</dbReference>
<dbReference type="RefSeq" id="XP_022238982.1">
    <property type="nucleotide sequence ID" value="XM_022383274.1"/>
</dbReference>
<gene>
    <name evidence="5 6" type="primary">LOC106457367</name>
</gene>
<dbReference type="InterPro" id="IPR004143">
    <property type="entry name" value="BPL_LPL_catalytic"/>
</dbReference>